<comment type="function">
    <text evidence="4">Part of the outer membrane protein assembly complex, which is involved in assembly and insertion of beta-barrel proteins into the outer membrane.</text>
</comment>
<dbReference type="KEGG" id="aact:ACT75_05075"/>
<evidence type="ECO:0000313" key="12">
    <source>
        <dbReference type="Proteomes" id="UP000323012"/>
    </source>
</evidence>
<dbReference type="EMBL" id="VSED01000003">
    <property type="protein sequence ID" value="TYA39691.1"/>
    <property type="molecule type" value="Genomic_DNA"/>
</dbReference>
<keyword evidence="7" id="KW-0946">Virion</keyword>
<dbReference type="HAMAP" id="MF_00925">
    <property type="entry name" value="OM_assembly_BamE"/>
    <property type="match status" value="1"/>
</dbReference>
<proteinExistence type="inferred from homology"/>
<dbReference type="Pfam" id="PF04355">
    <property type="entry name" value="BamE"/>
    <property type="match status" value="1"/>
</dbReference>
<dbReference type="OrthoDB" id="9808250at2"/>
<keyword evidence="3 4" id="KW-0998">Cell outer membrane</keyword>
<dbReference type="PANTHER" id="PTHR37482">
    <property type="entry name" value="OUTER MEMBRANE PROTEIN ASSEMBLY FACTOR BAME"/>
    <property type="match status" value="1"/>
</dbReference>
<evidence type="ECO:0000256" key="2">
    <source>
        <dbReference type="ARBA" id="ARBA00023136"/>
    </source>
</evidence>
<evidence type="ECO:0000313" key="11">
    <source>
        <dbReference type="Proteomes" id="UP000226080"/>
    </source>
</evidence>
<name>A0A142FZV9_AGGAC</name>
<feature type="chain" id="PRO_5014479192" description="Outer membrane protein assembly factor BamE" evidence="5">
    <location>
        <begin position="21"/>
        <end position="137"/>
    </location>
</feature>
<evidence type="ECO:0000256" key="3">
    <source>
        <dbReference type="ARBA" id="ARBA00023237"/>
    </source>
</evidence>
<keyword evidence="2 4" id="KW-0472">Membrane</keyword>
<keyword evidence="7" id="KW-0261">Viral envelope protein</keyword>
<keyword evidence="4" id="KW-0449">Lipoprotein</keyword>
<protein>
    <recommendedName>
        <fullName evidence="4">Outer membrane protein assembly factor BamE</fullName>
    </recommendedName>
</protein>
<sequence>MQFRSVVTALIFALSVTACSTVNKVVYRIDVPQGNYLEASKVTQLKTGMTAQQVQYLLGTPVLIDPYSNHTWYYVYLQQKAYETPEQHTLVVNFDQNGTVSNFDLDKPLPNDDKVEVNNTIITAPDAQAKRWWQFWK</sequence>
<evidence type="ECO:0000313" key="7">
    <source>
        <dbReference type="EMBL" id="AMQ93939.1"/>
    </source>
</evidence>
<dbReference type="Proteomes" id="UP000226080">
    <property type="component" value="Unassembled WGS sequence"/>
</dbReference>
<dbReference type="GO" id="GO:0043165">
    <property type="term" value="P:Gram-negative-bacterium-type cell outer membrane assembly"/>
    <property type="evidence" value="ECO:0007669"/>
    <property type="project" value="UniProtKB-UniRule"/>
</dbReference>
<dbReference type="Gene3D" id="3.30.1450.10">
    <property type="match status" value="1"/>
</dbReference>
<gene>
    <name evidence="4 9" type="primary">bamE</name>
    <name evidence="7" type="ORF">ACT75_05075</name>
    <name evidence="8" type="ORF">CQR80_03115</name>
    <name evidence="9" type="ORF">FXB79_01860</name>
</gene>
<dbReference type="GO" id="GO:0030674">
    <property type="term" value="F:protein-macromolecule adaptor activity"/>
    <property type="evidence" value="ECO:0007669"/>
    <property type="project" value="TreeGrafter"/>
</dbReference>
<comment type="subunit">
    <text evidence="4">Part of the Bam complex.</text>
</comment>
<keyword evidence="11" id="KW-1185">Reference proteome</keyword>
<evidence type="ECO:0000259" key="6">
    <source>
        <dbReference type="Pfam" id="PF04355"/>
    </source>
</evidence>
<keyword evidence="4" id="KW-0564">Palmitate</keyword>
<dbReference type="InterPro" id="IPR037873">
    <property type="entry name" value="BamE-like"/>
</dbReference>
<evidence type="ECO:0000256" key="5">
    <source>
        <dbReference type="SAM" id="SignalP"/>
    </source>
</evidence>
<comment type="subcellular location">
    <subcellularLocation>
        <location evidence="4">Cell outer membrane</location>
        <topology evidence="4">Lipid-anchor</topology>
    </subcellularLocation>
</comment>
<accession>A0A142FZV9</accession>
<dbReference type="PANTHER" id="PTHR37482:SF1">
    <property type="entry name" value="OUTER MEMBRANE PROTEIN ASSEMBLY FACTOR BAME"/>
    <property type="match status" value="1"/>
</dbReference>
<dbReference type="Proteomes" id="UP000072236">
    <property type="component" value="Chromosome"/>
</dbReference>
<feature type="domain" description="Outer membrane protein assembly factor BamE" evidence="6">
    <location>
        <begin position="34"/>
        <end position="103"/>
    </location>
</feature>
<evidence type="ECO:0000256" key="4">
    <source>
        <dbReference type="HAMAP-Rule" id="MF_00925"/>
    </source>
</evidence>
<reference evidence="9 12" key="3">
    <citation type="submission" date="2019-08" db="EMBL/GenBank/DDBJ databases">
        <title>Whole genome sequencing of Aggregatibacter actinomycetemcomitans cultured from blood stream infections in Denmark reveals a novel phylogenetic lineage expressing serotype a membrane O polysaccharide.</title>
        <authorList>
            <person name="Nedergaard S."/>
            <person name="Kobel C.M."/>
            <person name="Nielsen M.B."/>
            <person name="Moeller R.T."/>
            <person name="Jensen A.B."/>
            <person name="Noerskov-Lauritsen N."/>
        </authorList>
    </citation>
    <scope>NUCLEOTIDE SEQUENCE [LARGE SCALE GENOMIC DNA]</scope>
    <source>
        <strain evidence="9 12">PN_563</strain>
    </source>
</reference>
<dbReference type="GO" id="GO:1990063">
    <property type="term" value="C:Bam protein complex"/>
    <property type="evidence" value="ECO:0007669"/>
    <property type="project" value="TreeGrafter"/>
</dbReference>
<evidence type="ECO:0000256" key="1">
    <source>
        <dbReference type="ARBA" id="ARBA00022729"/>
    </source>
</evidence>
<evidence type="ECO:0000313" key="9">
    <source>
        <dbReference type="EMBL" id="TYA39691.1"/>
    </source>
</evidence>
<dbReference type="GO" id="GO:0051205">
    <property type="term" value="P:protein insertion into membrane"/>
    <property type="evidence" value="ECO:0007669"/>
    <property type="project" value="UniProtKB-UniRule"/>
</dbReference>
<organism evidence="9 12">
    <name type="scientific">Aggregatibacter actinomycetemcomitans</name>
    <name type="common">Actinobacillus actinomycetemcomitans</name>
    <name type="synonym">Haemophilus actinomycetemcomitans</name>
    <dbReference type="NCBI Taxonomy" id="714"/>
    <lineage>
        <taxon>Bacteria</taxon>
        <taxon>Pseudomonadati</taxon>
        <taxon>Pseudomonadota</taxon>
        <taxon>Gammaproteobacteria</taxon>
        <taxon>Pasteurellales</taxon>
        <taxon>Pasteurellaceae</taxon>
        <taxon>Aggregatibacter</taxon>
    </lineage>
</organism>
<dbReference type="EMBL" id="PCGW01000004">
    <property type="protein sequence ID" value="PHO21166.1"/>
    <property type="molecule type" value="Genomic_DNA"/>
</dbReference>
<dbReference type="eggNOG" id="COG2913">
    <property type="taxonomic scope" value="Bacteria"/>
</dbReference>
<reference evidence="7 10" key="1">
    <citation type="submission" date="2015-10" db="EMBL/GenBank/DDBJ databases">
        <title>Tn-seq of a polymicrobial infection.</title>
        <authorList>
            <person name="Stacy A."/>
            <person name="Rumbaugh K.P."/>
            <person name="Whiteley M."/>
        </authorList>
    </citation>
    <scope>NUCLEOTIDE SEQUENCE [LARGE SCALE GENOMIC DNA]</scope>
    <source>
        <strain evidence="7 10">624</strain>
    </source>
</reference>
<dbReference type="InterPro" id="IPR026592">
    <property type="entry name" value="BamE"/>
</dbReference>
<dbReference type="EMBL" id="CP012959">
    <property type="protein sequence ID" value="AMQ93939.1"/>
    <property type="molecule type" value="Genomic_DNA"/>
</dbReference>
<dbReference type="AlphaFoldDB" id="A0A142FZV9"/>
<dbReference type="InterPro" id="IPR007450">
    <property type="entry name" value="BamE_dom"/>
</dbReference>
<reference evidence="8 11" key="2">
    <citation type="submission" date="2017-10" db="EMBL/GenBank/DDBJ databases">
        <title>Draft genome sequences of Aggregatibacter actinomycetemcomitans strains 310a and 310b.</title>
        <authorList>
            <person name="May A.C."/>
            <person name="Ohta H."/>
            <person name="Maeda H."/>
            <person name="Kokeguchi S."/>
            <person name="Cugini C."/>
        </authorList>
    </citation>
    <scope>NUCLEOTIDE SEQUENCE [LARGE SCALE GENOMIC DNA]</scope>
    <source>
        <strain evidence="8 11">310b</strain>
    </source>
</reference>
<comment type="similarity">
    <text evidence="4">Belongs to the BamE family.</text>
</comment>
<dbReference type="RefSeq" id="WP_005542018.1">
    <property type="nucleotide sequence ID" value="NZ_CP012959.1"/>
</dbReference>
<keyword evidence="1 4" id="KW-0732">Signal</keyword>
<evidence type="ECO:0000313" key="8">
    <source>
        <dbReference type="EMBL" id="PHO21166.1"/>
    </source>
</evidence>
<evidence type="ECO:0000313" key="10">
    <source>
        <dbReference type="Proteomes" id="UP000072236"/>
    </source>
</evidence>
<dbReference type="SMR" id="A0A142FZV9"/>
<dbReference type="Proteomes" id="UP000323012">
    <property type="component" value="Unassembled WGS sequence"/>
</dbReference>
<dbReference type="NCBIfam" id="NF008585">
    <property type="entry name" value="PRK11548.1"/>
    <property type="match status" value="1"/>
</dbReference>
<dbReference type="PROSITE" id="PS51257">
    <property type="entry name" value="PROKAR_LIPOPROTEIN"/>
    <property type="match status" value="1"/>
</dbReference>
<feature type="signal peptide" evidence="5">
    <location>
        <begin position="1"/>
        <end position="20"/>
    </location>
</feature>